<name>K9W349_9CYAN</name>
<dbReference type="SUPFAM" id="SSF55874">
    <property type="entry name" value="ATPase domain of HSP90 chaperone/DNA topoisomerase II/histidine kinase"/>
    <property type="match status" value="1"/>
</dbReference>
<dbReference type="PATRIC" id="fig|1173022.3.peg.4103"/>
<dbReference type="FunFam" id="3.30.565.10:FF:000006">
    <property type="entry name" value="Sensor histidine kinase WalK"/>
    <property type="match status" value="1"/>
</dbReference>
<dbReference type="STRING" id="1173022.Cri9333_3811"/>
<dbReference type="PROSITE" id="PS50110">
    <property type="entry name" value="RESPONSE_REGULATORY"/>
    <property type="match status" value="1"/>
</dbReference>
<dbReference type="Proteomes" id="UP000010472">
    <property type="component" value="Chromosome"/>
</dbReference>
<reference evidence="10 11" key="1">
    <citation type="submission" date="2012-06" db="EMBL/GenBank/DDBJ databases">
        <title>Finished chromosome of genome of Crinalium epipsammum PCC 9333.</title>
        <authorList>
            <consortium name="US DOE Joint Genome Institute"/>
            <person name="Gugger M."/>
            <person name="Coursin T."/>
            <person name="Rippka R."/>
            <person name="Tandeau De Marsac N."/>
            <person name="Huntemann M."/>
            <person name="Wei C.-L."/>
            <person name="Han J."/>
            <person name="Detter J.C."/>
            <person name="Han C."/>
            <person name="Tapia R."/>
            <person name="Davenport K."/>
            <person name="Daligault H."/>
            <person name="Erkkila T."/>
            <person name="Gu W."/>
            <person name="Munk A.C.C."/>
            <person name="Teshima H."/>
            <person name="Xu Y."/>
            <person name="Chain P."/>
            <person name="Chen A."/>
            <person name="Krypides N."/>
            <person name="Mavromatis K."/>
            <person name="Markowitz V."/>
            <person name="Szeto E."/>
            <person name="Ivanova N."/>
            <person name="Mikhailova N."/>
            <person name="Ovchinnikova G."/>
            <person name="Pagani I."/>
            <person name="Pati A."/>
            <person name="Goodwin L."/>
            <person name="Peters L."/>
            <person name="Pitluck S."/>
            <person name="Woyke T."/>
            <person name="Kerfeld C."/>
        </authorList>
    </citation>
    <scope>NUCLEOTIDE SEQUENCE [LARGE SCALE GENOMIC DNA]</scope>
    <source>
        <strain evidence="10 11">PCC 9333</strain>
    </source>
</reference>
<gene>
    <name evidence="10" type="ORF">Cri9333_3811</name>
</gene>
<dbReference type="PRINTS" id="PR00344">
    <property type="entry name" value="BCTRLSENSOR"/>
</dbReference>
<keyword evidence="3 7" id="KW-0597">Phosphoprotein</keyword>
<dbReference type="PANTHER" id="PTHR43547:SF2">
    <property type="entry name" value="HYBRID SIGNAL TRANSDUCTION HISTIDINE KINASE C"/>
    <property type="match status" value="1"/>
</dbReference>
<evidence type="ECO:0000256" key="4">
    <source>
        <dbReference type="ARBA" id="ARBA00022679"/>
    </source>
</evidence>
<dbReference type="SUPFAM" id="SSF47384">
    <property type="entry name" value="Homodimeric domain of signal transducing histidine kinase"/>
    <property type="match status" value="1"/>
</dbReference>
<dbReference type="Pfam" id="PF02518">
    <property type="entry name" value="HATPase_c"/>
    <property type="match status" value="1"/>
</dbReference>
<sequence>MNDIKILIVEDELLIARSLDRKLQDLGYTVVDIVSSGEAAIQSVEQLQPDLILMDIVIKGELDGIETAAIIHEKSTTPVIFVTAYADDDTLERAEKTGSYGYILKPFKEREINATIKIALAKHQEHLKTSKSLSILEAVNQDKSRILASVSHDLRNPLTTILTSTHLLKDYGQKFSQEKKDKHYERISGSVKKMNQLIEEVLVWSKTDLGKLSFKPSRLDAIAFCKNLIEEFKIIATPEHTLTLSTTEENIELISDEKLLLHILGNLLSNAIKYSPQGGTISLEISCDRQQVIFRIQDQGIGIPTDYQAQMFQPFERAINVGSISGTGLGLWIVKHSVDLHGGQISVDSVVGVGTTFTVTLPSGI</sequence>
<dbReference type="eggNOG" id="COG2205">
    <property type="taxonomic scope" value="Bacteria"/>
</dbReference>
<accession>K9W349</accession>
<dbReference type="GO" id="GO:0000155">
    <property type="term" value="F:phosphorelay sensor kinase activity"/>
    <property type="evidence" value="ECO:0007669"/>
    <property type="project" value="InterPro"/>
</dbReference>
<dbReference type="SMART" id="SM00387">
    <property type="entry name" value="HATPase_c"/>
    <property type="match status" value="1"/>
</dbReference>
<dbReference type="Gene3D" id="1.10.287.130">
    <property type="match status" value="1"/>
</dbReference>
<dbReference type="Pfam" id="PF00072">
    <property type="entry name" value="Response_reg"/>
    <property type="match status" value="1"/>
</dbReference>
<dbReference type="CDD" id="cd17534">
    <property type="entry name" value="REC_DC-like"/>
    <property type="match status" value="1"/>
</dbReference>
<evidence type="ECO:0000256" key="1">
    <source>
        <dbReference type="ARBA" id="ARBA00000085"/>
    </source>
</evidence>
<evidence type="ECO:0000259" key="9">
    <source>
        <dbReference type="PROSITE" id="PS50110"/>
    </source>
</evidence>
<dbReference type="InterPro" id="IPR036097">
    <property type="entry name" value="HisK_dim/P_sf"/>
</dbReference>
<dbReference type="OrthoDB" id="517825at2"/>
<comment type="catalytic activity">
    <reaction evidence="1">
        <text>ATP + protein L-histidine = ADP + protein N-phospho-L-histidine.</text>
        <dbReference type="EC" id="2.7.13.3"/>
    </reaction>
</comment>
<dbReference type="InterPro" id="IPR003594">
    <property type="entry name" value="HATPase_dom"/>
</dbReference>
<dbReference type="InterPro" id="IPR011006">
    <property type="entry name" value="CheY-like_superfamily"/>
</dbReference>
<feature type="domain" description="Histidine kinase" evidence="8">
    <location>
        <begin position="149"/>
        <end position="365"/>
    </location>
</feature>
<evidence type="ECO:0000256" key="6">
    <source>
        <dbReference type="ARBA" id="ARBA00023012"/>
    </source>
</evidence>
<evidence type="ECO:0000256" key="2">
    <source>
        <dbReference type="ARBA" id="ARBA00012438"/>
    </source>
</evidence>
<evidence type="ECO:0000259" key="8">
    <source>
        <dbReference type="PROSITE" id="PS50109"/>
    </source>
</evidence>
<dbReference type="RefSeq" id="WP_015204721.1">
    <property type="nucleotide sequence ID" value="NC_019753.1"/>
</dbReference>
<dbReference type="Gene3D" id="3.40.50.2300">
    <property type="match status" value="1"/>
</dbReference>
<evidence type="ECO:0000256" key="3">
    <source>
        <dbReference type="ARBA" id="ARBA00022553"/>
    </source>
</evidence>
<dbReference type="eggNOG" id="COG0745">
    <property type="taxonomic scope" value="Bacteria"/>
</dbReference>
<dbReference type="InterPro" id="IPR001789">
    <property type="entry name" value="Sig_transdc_resp-reg_receiver"/>
</dbReference>
<evidence type="ECO:0000256" key="5">
    <source>
        <dbReference type="ARBA" id="ARBA00022777"/>
    </source>
</evidence>
<proteinExistence type="predicted"/>
<dbReference type="HOGENOM" id="CLU_000445_114_72_3"/>
<dbReference type="AlphaFoldDB" id="K9W349"/>
<dbReference type="EMBL" id="CP003620">
    <property type="protein sequence ID" value="AFZ14621.1"/>
    <property type="molecule type" value="Genomic_DNA"/>
</dbReference>
<keyword evidence="5 10" id="KW-0418">Kinase</keyword>
<dbReference type="SMART" id="SM00388">
    <property type="entry name" value="HisKA"/>
    <property type="match status" value="1"/>
</dbReference>
<feature type="domain" description="Response regulatory" evidence="9">
    <location>
        <begin position="5"/>
        <end position="120"/>
    </location>
</feature>
<dbReference type="InterPro" id="IPR004358">
    <property type="entry name" value="Sig_transdc_His_kin-like_C"/>
</dbReference>
<dbReference type="KEGG" id="cep:Cri9333_3811"/>
<dbReference type="PROSITE" id="PS50109">
    <property type="entry name" value="HIS_KIN"/>
    <property type="match status" value="1"/>
</dbReference>
<evidence type="ECO:0000313" key="10">
    <source>
        <dbReference type="EMBL" id="AFZ14621.1"/>
    </source>
</evidence>
<organism evidence="10 11">
    <name type="scientific">Crinalium epipsammum PCC 9333</name>
    <dbReference type="NCBI Taxonomy" id="1173022"/>
    <lineage>
        <taxon>Bacteria</taxon>
        <taxon>Bacillati</taxon>
        <taxon>Cyanobacteriota</taxon>
        <taxon>Cyanophyceae</taxon>
        <taxon>Gomontiellales</taxon>
        <taxon>Gomontiellaceae</taxon>
        <taxon>Crinalium</taxon>
    </lineage>
</organism>
<dbReference type="InterPro" id="IPR036890">
    <property type="entry name" value="HATPase_C_sf"/>
</dbReference>
<dbReference type="Gene3D" id="3.30.565.10">
    <property type="entry name" value="Histidine kinase-like ATPase, C-terminal domain"/>
    <property type="match status" value="1"/>
</dbReference>
<feature type="modified residue" description="4-aspartylphosphate" evidence="7">
    <location>
        <position position="55"/>
    </location>
</feature>
<dbReference type="EC" id="2.7.13.3" evidence="2"/>
<dbReference type="CDD" id="cd00082">
    <property type="entry name" value="HisKA"/>
    <property type="match status" value="1"/>
</dbReference>
<protein>
    <recommendedName>
        <fullName evidence="2">histidine kinase</fullName>
        <ecNumber evidence="2">2.7.13.3</ecNumber>
    </recommendedName>
</protein>
<keyword evidence="4" id="KW-0808">Transferase</keyword>
<evidence type="ECO:0000256" key="7">
    <source>
        <dbReference type="PROSITE-ProRule" id="PRU00169"/>
    </source>
</evidence>
<evidence type="ECO:0000313" key="11">
    <source>
        <dbReference type="Proteomes" id="UP000010472"/>
    </source>
</evidence>
<dbReference type="SMART" id="SM00448">
    <property type="entry name" value="REC"/>
    <property type="match status" value="1"/>
</dbReference>
<dbReference type="InterPro" id="IPR005467">
    <property type="entry name" value="His_kinase_dom"/>
</dbReference>
<keyword evidence="11" id="KW-1185">Reference proteome</keyword>
<dbReference type="SUPFAM" id="SSF52172">
    <property type="entry name" value="CheY-like"/>
    <property type="match status" value="1"/>
</dbReference>
<dbReference type="CDD" id="cd00075">
    <property type="entry name" value="HATPase"/>
    <property type="match status" value="1"/>
</dbReference>
<dbReference type="PANTHER" id="PTHR43547">
    <property type="entry name" value="TWO-COMPONENT HISTIDINE KINASE"/>
    <property type="match status" value="1"/>
</dbReference>
<keyword evidence="6" id="KW-0902">Two-component regulatory system</keyword>
<dbReference type="InterPro" id="IPR003661">
    <property type="entry name" value="HisK_dim/P_dom"/>
</dbReference>
<dbReference type="Pfam" id="PF00512">
    <property type="entry name" value="HisKA"/>
    <property type="match status" value="1"/>
</dbReference>